<dbReference type="EMBL" id="MU003799">
    <property type="protein sequence ID" value="KAF2720438.1"/>
    <property type="molecule type" value="Genomic_DNA"/>
</dbReference>
<evidence type="ECO:0000313" key="3">
    <source>
        <dbReference type="Proteomes" id="UP000799441"/>
    </source>
</evidence>
<dbReference type="AlphaFoldDB" id="A0A9P4Q4H8"/>
<protein>
    <submittedName>
        <fullName evidence="2">Uncharacterized protein</fullName>
    </submittedName>
</protein>
<dbReference type="Proteomes" id="UP000799441">
    <property type="component" value="Unassembled WGS sequence"/>
</dbReference>
<organism evidence="2 3">
    <name type="scientific">Polychaeton citri CBS 116435</name>
    <dbReference type="NCBI Taxonomy" id="1314669"/>
    <lineage>
        <taxon>Eukaryota</taxon>
        <taxon>Fungi</taxon>
        <taxon>Dikarya</taxon>
        <taxon>Ascomycota</taxon>
        <taxon>Pezizomycotina</taxon>
        <taxon>Dothideomycetes</taxon>
        <taxon>Dothideomycetidae</taxon>
        <taxon>Capnodiales</taxon>
        <taxon>Capnodiaceae</taxon>
        <taxon>Polychaeton</taxon>
    </lineage>
</organism>
<feature type="region of interest" description="Disordered" evidence="1">
    <location>
        <begin position="1"/>
        <end position="25"/>
    </location>
</feature>
<comment type="caution">
    <text evidence="2">The sequence shown here is derived from an EMBL/GenBank/DDBJ whole genome shotgun (WGS) entry which is preliminary data.</text>
</comment>
<proteinExistence type="predicted"/>
<evidence type="ECO:0000256" key="1">
    <source>
        <dbReference type="SAM" id="MobiDB-lite"/>
    </source>
</evidence>
<sequence length="185" mass="20819">MFAADGHKLHQRSKRDRVSPTKTAPPFFIPSVTANFPSSNENAGQTTPGDTRCDALRRMLPDWLQLIIAWTTSVISDNQLQVTLLIASLSWSRANSCCKAQIIPQSSHRVRNLGACRPLEGLSHRRRTYECHEGTRLFCRCNVPRYSISWVCPGCDTVRLYVSHVHCIMQAQFTRDYGGLACPIT</sequence>
<keyword evidence="3" id="KW-1185">Reference proteome</keyword>
<name>A0A9P4Q4H8_9PEZI</name>
<reference evidence="2" key="1">
    <citation type="journal article" date="2020" name="Stud. Mycol.">
        <title>101 Dothideomycetes genomes: a test case for predicting lifestyles and emergence of pathogens.</title>
        <authorList>
            <person name="Haridas S."/>
            <person name="Albert R."/>
            <person name="Binder M."/>
            <person name="Bloem J."/>
            <person name="Labutti K."/>
            <person name="Salamov A."/>
            <person name="Andreopoulos B."/>
            <person name="Baker S."/>
            <person name="Barry K."/>
            <person name="Bills G."/>
            <person name="Bluhm B."/>
            <person name="Cannon C."/>
            <person name="Castanera R."/>
            <person name="Culley D."/>
            <person name="Daum C."/>
            <person name="Ezra D."/>
            <person name="Gonzalez J."/>
            <person name="Henrissat B."/>
            <person name="Kuo A."/>
            <person name="Liang C."/>
            <person name="Lipzen A."/>
            <person name="Lutzoni F."/>
            <person name="Magnuson J."/>
            <person name="Mondo S."/>
            <person name="Nolan M."/>
            <person name="Ohm R."/>
            <person name="Pangilinan J."/>
            <person name="Park H.-J."/>
            <person name="Ramirez L."/>
            <person name="Alfaro M."/>
            <person name="Sun H."/>
            <person name="Tritt A."/>
            <person name="Yoshinaga Y."/>
            <person name="Zwiers L.-H."/>
            <person name="Turgeon B."/>
            <person name="Goodwin S."/>
            <person name="Spatafora J."/>
            <person name="Crous P."/>
            <person name="Grigoriev I."/>
        </authorList>
    </citation>
    <scope>NUCLEOTIDE SEQUENCE</scope>
    <source>
        <strain evidence="2">CBS 116435</strain>
    </source>
</reference>
<evidence type="ECO:0000313" key="2">
    <source>
        <dbReference type="EMBL" id="KAF2720438.1"/>
    </source>
</evidence>
<accession>A0A9P4Q4H8</accession>
<gene>
    <name evidence="2" type="ORF">K431DRAFT_90653</name>
</gene>